<comment type="similarity">
    <text evidence="1">Belongs to the enoyl-CoA hydratase/isomerase family.</text>
</comment>
<evidence type="ECO:0000256" key="4">
    <source>
        <dbReference type="ARBA" id="ARBA00023098"/>
    </source>
</evidence>
<keyword evidence="7" id="KW-0456">Lyase</keyword>
<dbReference type="CDD" id="cd06558">
    <property type="entry name" value="crotonase-like"/>
    <property type="match status" value="1"/>
</dbReference>
<evidence type="ECO:0000313" key="7">
    <source>
        <dbReference type="EMBL" id="CAA9494919.1"/>
    </source>
</evidence>
<sequence length="263" mass="28786">MLEAEKTYEHVLVEKDGPVAYVTMNRPKRRNALSEDHMLELIDCFEAIGRGREASVVVLRGEGPAFCAGHDLSEMVGRDPETYRRIFDVCCRLMEAVQSTPQPVIAQVHGVATAAGCQLAATCDLVVAAEEARFATPGVRIGLFCSTPMVALSRAVGQKKSMEMLLTGDFVSAEEARADGLVNRVVPAEELESETRSLADKISEASPLVVGVGKQAFYRQLEMPTGQAYAYTKEIMSFNATFADAQEGMCAFLEKRKPEWKGR</sequence>
<evidence type="ECO:0000256" key="1">
    <source>
        <dbReference type="ARBA" id="ARBA00005254"/>
    </source>
</evidence>
<dbReference type="Gene3D" id="1.10.12.10">
    <property type="entry name" value="Lyase 2-enoyl-coa Hydratase, Chain A, domain 2"/>
    <property type="match status" value="1"/>
</dbReference>
<evidence type="ECO:0000256" key="2">
    <source>
        <dbReference type="ARBA" id="ARBA00022832"/>
    </source>
</evidence>
<reference evidence="7" key="1">
    <citation type="submission" date="2020-02" db="EMBL/GenBank/DDBJ databases">
        <authorList>
            <person name="Meier V. D."/>
        </authorList>
    </citation>
    <scope>NUCLEOTIDE SEQUENCE</scope>
    <source>
        <strain evidence="7">AVDCRST_MAG05</strain>
    </source>
</reference>
<comment type="function">
    <text evidence="5">May play a role in fatty acid biosynthesis and insulin sensitivity.</text>
</comment>
<dbReference type="GO" id="GO:0006631">
    <property type="term" value="P:fatty acid metabolic process"/>
    <property type="evidence" value="ECO:0007669"/>
    <property type="project" value="UniProtKB-KW"/>
</dbReference>
<dbReference type="PANTHER" id="PTHR43602">
    <property type="match status" value="1"/>
</dbReference>
<proteinExistence type="inferred from homology"/>
<organism evidence="7">
    <name type="scientific">uncultured Rubrobacteraceae bacterium</name>
    <dbReference type="NCBI Taxonomy" id="349277"/>
    <lineage>
        <taxon>Bacteria</taxon>
        <taxon>Bacillati</taxon>
        <taxon>Actinomycetota</taxon>
        <taxon>Rubrobacteria</taxon>
        <taxon>Rubrobacterales</taxon>
        <taxon>Rubrobacteraceae</taxon>
        <taxon>environmental samples</taxon>
    </lineage>
</organism>
<dbReference type="InterPro" id="IPR001753">
    <property type="entry name" value="Enoyl-CoA_hydra/iso"/>
</dbReference>
<evidence type="ECO:0000256" key="3">
    <source>
        <dbReference type="ARBA" id="ARBA00022946"/>
    </source>
</evidence>
<evidence type="ECO:0000256" key="5">
    <source>
        <dbReference type="ARBA" id="ARBA00037410"/>
    </source>
</evidence>
<dbReference type="EMBL" id="CADCVM010000219">
    <property type="protein sequence ID" value="CAA9494919.1"/>
    <property type="molecule type" value="Genomic_DNA"/>
</dbReference>
<gene>
    <name evidence="7" type="ORF">AVDCRST_MAG05-2092</name>
</gene>
<dbReference type="SUPFAM" id="SSF52096">
    <property type="entry name" value="ClpP/crotonase"/>
    <property type="match status" value="1"/>
</dbReference>
<dbReference type="AlphaFoldDB" id="A0A6J4SCU7"/>
<keyword evidence="2" id="KW-0276">Fatty acid metabolism</keyword>
<protein>
    <recommendedName>
        <fullName evidence="6">Enoyl-CoA hydratase domain-containing protein 3, mitochondrial</fullName>
    </recommendedName>
</protein>
<accession>A0A6J4SCU7</accession>
<keyword evidence="3" id="KW-0809">Transit peptide</keyword>
<dbReference type="InterPro" id="IPR014748">
    <property type="entry name" value="Enoyl-CoA_hydra_C"/>
</dbReference>
<dbReference type="NCBIfam" id="NF006008">
    <property type="entry name" value="PRK08139.1"/>
    <property type="match status" value="1"/>
</dbReference>
<keyword evidence="4" id="KW-0443">Lipid metabolism</keyword>
<dbReference type="InterPro" id="IPR029045">
    <property type="entry name" value="ClpP/crotonase-like_dom_sf"/>
</dbReference>
<dbReference type="Pfam" id="PF00378">
    <property type="entry name" value="ECH_1"/>
    <property type="match status" value="1"/>
</dbReference>
<evidence type="ECO:0000256" key="6">
    <source>
        <dbReference type="ARBA" id="ARBA00040545"/>
    </source>
</evidence>
<dbReference type="GO" id="GO:0016836">
    <property type="term" value="F:hydro-lyase activity"/>
    <property type="evidence" value="ECO:0007669"/>
    <property type="project" value="TreeGrafter"/>
</dbReference>
<dbReference type="PANTHER" id="PTHR43602:SF1">
    <property type="entry name" value="ENOYL-COA HYDRATASE DOMAIN-CONTAINING PROTEIN 3, MITOCHONDRIAL"/>
    <property type="match status" value="1"/>
</dbReference>
<dbReference type="Gene3D" id="3.90.226.10">
    <property type="entry name" value="2-enoyl-CoA Hydratase, Chain A, domain 1"/>
    <property type="match status" value="1"/>
</dbReference>
<name>A0A6J4SCU7_9ACTN</name>
<dbReference type="InterPro" id="IPR052377">
    <property type="entry name" value="Mitochondrial_ECH-domain"/>
</dbReference>